<dbReference type="PROSITE" id="PS00061">
    <property type="entry name" value="ADH_SHORT"/>
    <property type="match status" value="1"/>
</dbReference>
<dbReference type="OrthoDB" id="3458330at2"/>
<dbReference type="Proteomes" id="UP000240542">
    <property type="component" value="Unassembled WGS sequence"/>
</dbReference>
<protein>
    <submittedName>
        <fullName evidence="4">3-oxoacyl-[acyl-carrier-protein] reductase</fullName>
    </submittedName>
</protein>
<dbReference type="RefSeq" id="WP_106585354.1">
    <property type="nucleotide sequence ID" value="NZ_PYGA01000018.1"/>
</dbReference>
<dbReference type="InterPro" id="IPR020904">
    <property type="entry name" value="Sc_DH/Rdtase_CS"/>
</dbReference>
<keyword evidence="5" id="KW-1185">Reference proteome</keyword>
<comment type="similarity">
    <text evidence="1">Belongs to the short-chain dehydrogenases/reductases (SDR) family.</text>
</comment>
<proteinExistence type="inferred from homology"/>
<dbReference type="PRINTS" id="PR00080">
    <property type="entry name" value="SDRFAMILY"/>
</dbReference>
<dbReference type="NCBIfam" id="NF009466">
    <property type="entry name" value="PRK12826.1-2"/>
    <property type="match status" value="1"/>
</dbReference>
<dbReference type="Gene3D" id="3.40.50.720">
    <property type="entry name" value="NAD(P)-binding Rossmann-like Domain"/>
    <property type="match status" value="1"/>
</dbReference>
<evidence type="ECO:0000259" key="3">
    <source>
        <dbReference type="SMART" id="SM00822"/>
    </source>
</evidence>
<feature type="domain" description="Ketoreductase" evidence="3">
    <location>
        <begin position="6"/>
        <end position="188"/>
    </location>
</feature>
<sequence length="250" mass="25612">MGQADRVAVVTGGSRGIGRAICERLAEDGARVVVGFRADEEGAEATVKRIADAGGPAAAACRFDVADYDAVSDALGGIARTHRGIDVLVNNAAVGDASAVVPMNPVSDWTGPVHTNLFGTLHCVKAVSLHMLVRGRGAIVNIASIAGVTGIAGLSSYCASKAGVIGMTKALSREFAPHGVRINAVAPGYTAETGMVDRIEAHQLRAITDRIAMERLADPREIANAVAFLASDEAGYITGHTLVVDGGLTA</sequence>
<organism evidence="4 5">
    <name type="scientific">Murinocardiopsis flavida</name>
    <dbReference type="NCBI Taxonomy" id="645275"/>
    <lineage>
        <taxon>Bacteria</taxon>
        <taxon>Bacillati</taxon>
        <taxon>Actinomycetota</taxon>
        <taxon>Actinomycetes</taxon>
        <taxon>Streptosporangiales</taxon>
        <taxon>Nocardiopsidaceae</taxon>
        <taxon>Murinocardiopsis</taxon>
    </lineage>
</organism>
<evidence type="ECO:0000313" key="5">
    <source>
        <dbReference type="Proteomes" id="UP000240542"/>
    </source>
</evidence>
<dbReference type="SUPFAM" id="SSF51735">
    <property type="entry name" value="NAD(P)-binding Rossmann-fold domains"/>
    <property type="match status" value="1"/>
</dbReference>
<accession>A0A2P8D563</accession>
<dbReference type="FunFam" id="3.40.50.720:FF:000173">
    <property type="entry name" value="3-oxoacyl-[acyl-carrier protein] reductase"/>
    <property type="match status" value="1"/>
</dbReference>
<dbReference type="InterPro" id="IPR050259">
    <property type="entry name" value="SDR"/>
</dbReference>
<reference evidence="4 5" key="1">
    <citation type="submission" date="2018-03" db="EMBL/GenBank/DDBJ databases">
        <title>Genomic Encyclopedia of Archaeal and Bacterial Type Strains, Phase II (KMG-II): from individual species to whole genera.</title>
        <authorList>
            <person name="Goeker M."/>
        </authorList>
    </citation>
    <scope>NUCLEOTIDE SEQUENCE [LARGE SCALE GENOMIC DNA]</scope>
    <source>
        <strain evidence="4 5">DSM 45312</strain>
    </source>
</reference>
<dbReference type="AlphaFoldDB" id="A0A2P8D563"/>
<dbReference type="PANTHER" id="PTHR42879">
    <property type="entry name" value="3-OXOACYL-(ACYL-CARRIER-PROTEIN) REDUCTASE"/>
    <property type="match status" value="1"/>
</dbReference>
<dbReference type="InterPro" id="IPR057326">
    <property type="entry name" value="KR_dom"/>
</dbReference>
<dbReference type="InterPro" id="IPR036291">
    <property type="entry name" value="NAD(P)-bd_dom_sf"/>
</dbReference>
<evidence type="ECO:0000256" key="2">
    <source>
        <dbReference type="ARBA" id="ARBA00023002"/>
    </source>
</evidence>
<comment type="caution">
    <text evidence="4">The sequence shown here is derived from an EMBL/GenBank/DDBJ whole genome shotgun (WGS) entry which is preliminary data.</text>
</comment>
<dbReference type="Pfam" id="PF13561">
    <property type="entry name" value="adh_short_C2"/>
    <property type="match status" value="1"/>
</dbReference>
<evidence type="ECO:0000256" key="1">
    <source>
        <dbReference type="ARBA" id="ARBA00006484"/>
    </source>
</evidence>
<name>A0A2P8D563_9ACTN</name>
<dbReference type="PRINTS" id="PR00081">
    <property type="entry name" value="GDHRDH"/>
</dbReference>
<dbReference type="GO" id="GO:0016491">
    <property type="term" value="F:oxidoreductase activity"/>
    <property type="evidence" value="ECO:0007669"/>
    <property type="project" value="UniProtKB-KW"/>
</dbReference>
<dbReference type="GO" id="GO:0032787">
    <property type="term" value="P:monocarboxylic acid metabolic process"/>
    <property type="evidence" value="ECO:0007669"/>
    <property type="project" value="UniProtKB-ARBA"/>
</dbReference>
<dbReference type="InterPro" id="IPR002347">
    <property type="entry name" value="SDR_fam"/>
</dbReference>
<evidence type="ECO:0000313" key="4">
    <source>
        <dbReference type="EMBL" id="PSK92350.1"/>
    </source>
</evidence>
<dbReference type="EMBL" id="PYGA01000018">
    <property type="protein sequence ID" value="PSK92350.1"/>
    <property type="molecule type" value="Genomic_DNA"/>
</dbReference>
<keyword evidence="2" id="KW-0560">Oxidoreductase</keyword>
<dbReference type="PANTHER" id="PTHR42879:SF2">
    <property type="entry name" value="3-OXOACYL-[ACYL-CARRIER-PROTEIN] REDUCTASE FABG"/>
    <property type="match status" value="1"/>
</dbReference>
<dbReference type="SMART" id="SM00822">
    <property type="entry name" value="PKS_KR"/>
    <property type="match status" value="1"/>
</dbReference>
<gene>
    <name evidence="4" type="ORF">CLV63_118111</name>
</gene>